<protein>
    <submittedName>
        <fullName evidence="3">Uncharacterized protein</fullName>
    </submittedName>
</protein>
<proteinExistence type="predicted"/>
<dbReference type="Proteomes" id="UP001595629">
    <property type="component" value="Unassembled WGS sequence"/>
</dbReference>
<feature type="transmembrane region" description="Helical" evidence="2">
    <location>
        <begin position="89"/>
        <end position="122"/>
    </location>
</feature>
<feature type="region of interest" description="Disordered" evidence="1">
    <location>
        <begin position="48"/>
        <end position="81"/>
    </location>
</feature>
<name>A0ABV7TAR8_9RHOB</name>
<dbReference type="RefSeq" id="WP_386733535.1">
    <property type="nucleotide sequence ID" value="NZ_JBHRXI010000001.1"/>
</dbReference>
<evidence type="ECO:0000256" key="1">
    <source>
        <dbReference type="SAM" id="MobiDB-lite"/>
    </source>
</evidence>
<sequence length="179" mass="19341">MSYAEYGSLYGKPGVQPLKSPARVYDDAETEKAVKSLLQETAAKHAALDQRGFDAPQSQRAMPLRKGGARASASTGRAPRRGPSLKLSGAIGLLAVTLAFPLLLPALFLLCLVAGGIAWAVLGRDKAEAMARKRAPRLVRGVERLKARVTEMIAGEPHELPEKMLEDPFDRLAERLREG</sequence>
<reference evidence="4" key="1">
    <citation type="journal article" date="2019" name="Int. J. Syst. Evol. Microbiol.">
        <title>The Global Catalogue of Microorganisms (GCM) 10K type strain sequencing project: providing services to taxonomists for standard genome sequencing and annotation.</title>
        <authorList>
            <consortium name="The Broad Institute Genomics Platform"/>
            <consortium name="The Broad Institute Genome Sequencing Center for Infectious Disease"/>
            <person name="Wu L."/>
            <person name="Ma J."/>
        </authorList>
    </citation>
    <scope>NUCLEOTIDE SEQUENCE [LARGE SCALE GENOMIC DNA]</scope>
    <source>
        <strain evidence="4">KCTC 42911</strain>
    </source>
</reference>
<evidence type="ECO:0000256" key="2">
    <source>
        <dbReference type="SAM" id="Phobius"/>
    </source>
</evidence>
<comment type="caution">
    <text evidence="3">The sequence shown here is derived from an EMBL/GenBank/DDBJ whole genome shotgun (WGS) entry which is preliminary data.</text>
</comment>
<accession>A0ABV7TAR8</accession>
<dbReference type="EMBL" id="JBHRXI010000001">
    <property type="protein sequence ID" value="MFC3612351.1"/>
    <property type="molecule type" value="Genomic_DNA"/>
</dbReference>
<gene>
    <name evidence="3" type="ORF">ACFORG_01140</name>
</gene>
<organism evidence="3 4">
    <name type="scientific">Lutimaribacter marinistellae</name>
    <dbReference type="NCBI Taxonomy" id="1820329"/>
    <lineage>
        <taxon>Bacteria</taxon>
        <taxon>Pseudomonadati</taxon>
        <taxon>Pseudomonadota</taxon>
        <taxon>Alphaproteobacteria</taxon>
        <taxon>Rhodobacterales</taxon>
        <taxon>Roseobacteraceae</taxon>
        <taxon>Lutimaribacter</taxon>
    </lineage>
</organism>
<keyword evidence="2" id="KW-1133">Transmembrane helix</keyword>
<keyword evidence="2" id="KW-0472">Membrane</keyword>
<keyword evidence="2" id="KW-0812">Transmembrane</keyword>
<keyword evidence="4" id="KW-1185">Reference proteome</keyword>
<evidence type="ECO:0000313" key="4">
    <source>
        <dbReference type="Proteomes" id="UP001595629"/>
    </source>
</evidence>
<evidence type="ECO:0000313" key="3">
    <source>
        <dbReference type="EMBL" id="MFC3612351.1"/>
    </source>
</evidence>
<feature type="region of interest" description="Disordered" evidence="1">
    <location>
        <begin position="1"/>
        <end position="22"/>
    </location>
</feature>